<keyword evidence="5 10" id="KW-0812">Transmembrane</keyword>
<dbReference type="Pfam" id="PF07715">
    <property type="entry name" value="Plug"/>
    <property type="match status" value="1"/>
</dbReference>
<comment type="caution">
    <text evidence="15">The sequence shown here is derived from an EMBL/GenBank/DDBJ whole genome shotgun (WGS) entry which is preliminary data.</text>
</comment>
<dbReference type="InterPro" id="IPR000531">
    <property type="entry name" value="Beta-barrel_TonB"/>
</dbReference>
<keyword evidence="4 10" id="KW-1134">Transmembrane beta strand</keyword>
<dbReference type="CDD" id="cd01347">
    <property type="entry name" value="ligand_gated_channel"/>
    <property type="match status" value="1"/>
</dbReference>
<evidence type="ECO:0000259" key="13">
    <source>
        <dbReference type="Pfam" id="PF00593"/>
    </source>
</evidence>
<feature type="signal peptide" evidence="12">
    <location>
        <begin position="1"/>
        <end position="19"/>
    </location>
</feature>
<keyword evidence="16" id="KW-1185">Reference proteome</keyword>
<keyword evidence="3 10" id="KW-0813">Transport</keyword>
<evidence type="ECO:0000256" key="8">
    <source>
        <dbReference type="ARBA" id="ARBA00023170"/>
    </source>
</evidence>
<keyword evidence="9 10" id="KW-0998">Cell outer membrane</keyword>
<dbReference type="PANTHER" id="PTHR32552">
    <property type="entry name" value="FERRICHROME IRON RECEPTOR-RELATED"/>
    <property type="match status" value="1"/>
</dbReference>
<dbReference type="PROSITE" id="PS52016">
    <property type="entry name" value="TONB_DEPENDENT_REC_3"/>
    <property type="match status" value="1"/>
</dbReference>
<keyword evidence="12" id="KW-0732">Signal</keyword>
<sequence length="717" mass="78018">MALRFSPLLLALLPLLAHAAEDGGDAKNDRRITPLAAVKVVGKRSDSDSSLQAWGAARAQDIPASLDVIGRQQIDARQIRSLSELVREDAALGDNYAPVGYYQNISIRGYPLDLGSGYRFNGLAMTGEQSIALEDKQQVEVLKGLAGIDAGVLEPGGVVNFVSKRPADVRTLTLGTDSHGSHSVALDAGRWLSPSFGIRANLGGEDIHSYVRHADGHRTLLALAADWVPTAATRLELDVSDQHGAQRSASGYQLLGGTRLPPHPDPTRMLGYQPWQQPVRIHSTNTAARLRHDLGDAWTLRLAAGRSRSAIDDNVAFAYGCYYVAACASLPGNHFGPNGEYDIYDYRSPDDTRTSDSARASLEGRFATGTLQHVLTLGADWRHRSITRRASVNEYVGSANIDDLDPPVYAPSPKQPGPRVRRLDSRQHTAFALDRIALGSYWQLLAGVQAAHLEETARDKHAAITRTTRLQRTLPQAALIFQPQPDLSLYASYSEGLALGKEAPFWTSNDGDVLGPRLSRQLESGVKYRWQGLDLAGALFRLWQPYQFARPDASSAGHTFIEQGRETHAGLELSANGELRDGLRLEASLAWLRARASGTGIAAYEGHQLANVPALRGSVHLDYRLPWQPQVSVQVGGRYAASNPATADGSVRAPAYAVFDAGLRWQGRWAGRALTAQLGVDNLFNRVYWRDVGSAYGDTYLFPGAPRLARLSLRVDL</sequence>
<dbReference type="EMBL" id="SMAP01000010">
    <property type="protein sequence ID" value="TCT21023.1"/>
    <property type="molecule type" value="Genomic_DNA"/>
</dbReference>
<evidence type="ECO:0000256" key="12">
    <source>
        <dbReference type="SAM" id="SignalP"/>
    </source>
</evidence>
<evidence type="ECO:0000256" key="5">
    <source>
        <dbReference type="ARBA" id="ARBA00022692"/>
    </source>
</evidence>
<name>A0A4R3N1T7_9GAMM</name>
<dbReference type="Pfam" id="PF00593">
    <property type="entry name" value="TonB_dep_Rec_b-barrel"/>
    <property type="match status" value="1"/>
</dbReference>
<keyword evidence="7 10" id="KW-0472">Membrane</keyword>
<protein>
    <submittedName>
        <fullName evidence="15">Iron complex outermembrane receptor protein</fullName>
    </submittedName>
</protein>
<dbReference type="SUPFAM" id="SSF56935">
    <property type="entry name" value="Porins"/>
    <property type="match status" value="1"/>
</dbReference>
<dbReference type="GO" id="GO:0015344">
    <property type="term" value="F:siderophore uptake transmembrane transporter activity"/>
    <property type="evidence" value="ECO:0007669"/>
    <property type="project" value="TreeGrafter"/>
</dbReference>
<evidence type="ECO:0000259" key="14">
    <source>
        <dbReference type="Pfam" id="PF07715"/>
    </source>
</evidence>
<gene>
    <name evidence="15" type="ORF">EDC34_11076</name>
</gene>
<dbReference type="InterPro" id="IPR012910">
    <property type="entry name" value="Plug_dom"/>
</dbReference>
<organism evidence="15 16">
    <name type="scientific">Thermomonas haemolytica</name>
    <dbReference type="NCBI Taxonomy" id="141949"/>
    <lineage>
        <taxon>Bacteria</taxon>
        <taxon>Pseudomonadati</taxon>
        <taxon>Pseudomonadota</taxon>
        <taxon>Gammaproteobacteria</taxon>
        <taxon>Lysobacterales</taxon>
        <taxon>Lysobacteraceae</taxon>
        <taxon>Thermomonas</taxon>
    </lineage>
</organism>
<evidence type="ECO:0000256" key="2">
    <source>
        <dbReference type="ARBA" id="ARBA00009810"/>
    </source>
</evidence>
<dbReference type="InterPro" id="IPR036942">
    <property type="entry name" value="Beta-barrel_TonB_sf"/>
</dbReference>
<keyword evidence="8 15" id="KW-0675">Receptor</keyword>
<dbReference type="InterPro" id="IPR037066">
    <property type="entry name" value="Plug_dom_sf"/>
</dbReference>
<dbReference type="Proteomes" id="UP000295414">
    <property type="component" value="Unassembled WGS sequence"/>
</dbReference>
<dbReference type="OrthoDB" id="8732650at2"/>
<evidence type="ECO:0000256" key="11">
    <source>
        <dbReference type="RuleBase" id="RU003357"/>
    </source>
</evidence>
<evidence type="ECO:0000313" key="16">
    <source>
        <dbReference type="Proteomes" id="UP000295414"/>
    </source>
</evidence>
<dbReference type="InterPro" id="IPR010105">
    <property type="entry name" value="TonB_sidphr_rcpt"/>
</dbReference>
<evidence type="ECO:0000256" key="9">
    <source>
        <dbReference type="ARBA" id="ARBA00023237"/>
    </source>
</evidence>
<dbReference type="GO" id="GO:0009279">
    <property type="term" value="C:cell outer membrane"/>
    <property type="evidence" value="ECO:0007669"/>
    <property type="project" value="UniProtKB-SubCell"/>
</dbReference>
<evidence type="ECO:0000256" key="6">
    <source>
        <dbReference type="ARBA" id="ARBA00023077"/>
    </source>
</evidence>
<proteinExistence type="inferred from homology"/>
<evidence type="ECO:0000256" key="3">
    <source>
        <dbReference type="ARBA" id="ARBA00022448"/>
    </source>
</evidence>
<dbReference type="PANTHER" id="PTHR32552:SF83">
    <property type="entry name" value="BLR3904 PROTEIN"/>
    <property type="match status" value="1"/>
</dbReference>
<feature type="domain" description="TonB-dependent receptor-like beta-barrel" evidence="13">
    <location>
        <begin position="245"/>
        <end position="683"/>
    </location>
</feature>
<evidence type="ECO:0000256" key="4">
    <source>
        <dbReference type="ARBA" id="ARBA00022452"/>
    </source>
</evidence>
<comment type="subcellular location">
    <subcellularLocation>
        <location evidence="1 10">Cell outer membrane</location>
        <topology evidence="1 10">Multi-pass membrane protein</topology>
    </subcellularLocation>
</comment>
<dbReference type="GO" id="GO:0015891">
    <property type="term" value="P:siderophore transport"/>
    <property type="evidence" value="ECO:0007669"/>
    <property type="project" value="InterPro"/>
</dbReference>
<evidence type="ECO:0000256" key="1">
    <source>
        <dbReference type="ARBA" id="ARBA00004571"/>
    </source>
</evidence>
<comment type="similarity">
    <text evidence="2 10 11">Belongs to the TonB-dependent receptor family.</text>
</comment>
<reference evidence="15 16" key="1">
    <citation type="submission" date="2019-03" db="EMBL/GenBank/DDBJ databases">
        <title>Genomic Encyclopedia of Type Strains, Phase IV (KMG-IV): sequencing the most valuable type-strain genomes for metagenomic binning, comparative biology and taxonomic classification.</title>
        <authorList>
            <person name="Goeker M."/>
        </authorList>
    </citation>
    <scope>NUCLEOTIDE SEQUENCE [LARGE SCALE GENOMIC DNA]</scope>
    <source>
        <strain evidence="15 16">DSM 13605</strain>
    </source>
</reference>
<evidence type="ECO:0000256" key="7">
    <source>
        <dbReference type="ARBA" id="ARBA00023136"/>
    </source>
</evidence>
<feature type="chain" id="PRO_5020860841" evidence="12">
    <location>
        <begin position="20"/>
        <end position="717"/>
    </location>
</feature>
<evidence type="ECO:0000313" key="15">
    <source>
        <dbReference type="EMBL" id="TCT21023.1"/>
    </source>
</evidence>
<dbReference type="AlphaFoldDB" id="A0A4R3N1T7"/>
<dbReference type="RefSeq" id="WP_114960826.1">
    <property type="nucleotide sequence ID" value="NZ_MSZW01000023.1"/>
</dbReference>
<evidence type="ECO:0000256" key="10">
    <source>
        <dbReference type="PROSITE-ProRule" id="PRU01360"/>
    </source>
</evidence>
<feature type="domain" description="TonB-dependent receptor plug" evidence="14">
    <location>
        <begin position="59"/>
        <end position="158"/>
    </location>
</feature>
<dbReference type="GO" id="GO:0038023">
    <property type="term" value="F:signaling receptor activity"/>
    <property type="evidence" value="ECO:0007669"/>
    <property type="project" value="InterPro"/>
</dbReference>
<keyword evidence="6 11" id="KW-0798">TonB box</keyword>
<dbReference type="Gene3D" id="2.170.130.10">
    <property type="entry name" value="TonB-dependent receptor, plug domain"/>
    <property type="match status" value="1"/>
</dbReference>
<dbReference type="Gene3D" id="2.40.170.20">
    <property type="entry name" value="TonB-dependent receptor, beta-barrel domain"/>
    <property type="match status" value="1"/>
</dbReference>
<dbReference type="InterPro" id="IPR039426">
    <property type="entry name" value="TonB-dep_rcpt-like"/>
</dbReference>
<dbReference type="NCBIfam" id="TIGR01783">
    <property type="entry name" value="TonB-siderophor"/>
    <property type="match status" value="1"/>
</dbReference>
<accession>A0A4R3N1T7</accession>